<evidence type="ECO:0000256" key="1">
    <source>
        <dbReference type="SAM" id="Coils"/>
    </source>
</evidence>
<dbReference type="InterPro" id="IPR028163">
    <property type="entry name" value="HAUS_6_N"/>
</dbReference>
<gene>
    <name evidence="4" type="ORF">GYMLUDRAFT_264742</name>
</gene>
<protein>
    <recommendedName>
        <fullName evidence="3">HAUS augmin-like complex subunit 6 N-terminal domain-containing protein</fullName>
    </recommendedName>
</protein>
<evidence type="ECO:0000313" key="4">
    <source>
        <dbReference type="EMBL" id="KIK54228.1"/>
    </source>
</evidence>
<feature type="signal peptide" evidence="2">
    <location>
        <begin position="1"/>
        <end position="28"/>
    </location>
</feature>
<keyword evidence="2" id="KW-0732">Signal</keyword>
<sequence length="464" mass="52530">MDEAVPILPLPLLFLVHLQILQFPGVNDDQFDIDIFNAHKRGLRARIKLMEDLAYWLVERIEGKNVFPTYPCLKPSETTAFRTSFARYLETLRQNSLKGNQVTSVWWRNVQARKSLLEECAGDKFLRLLVAFSTHILHTAQAHSKVDPRPDLSYASRLLVVQSSQRGWVNSGLKLMERERMLANMQLSVSSNSSQYQSKYAFLSTRRLIALRDSKLEDILCREVWSGDGGRRALDFFVYLAGVRSDAGGEKKIEKVEPKKDNCKQFLTHDREPEAQPLLIAAAHHPSHIKRLKKSVLTLARIQLAKSEAPARGGLPLKLVNDHTQATVALRGYHEAVENARFSLETALNRLKAETIGLQKQMDTMKARKSHVKMKEPKSTLSSTRNTEARAKLKCSAPIKTGATIATDVPFAFWKDEEGGSGTMLRLNFNAKPTSVDEYNMALSLITQNEIQHVRDRLFRAARI</sequence>
<evidence type="ECO:0000259" key="3">
    <source>
        <dbReference type="Pfam" id="PF14661"/>
    </source>
</evidence>
<organism evidence="4 5">
    <name type="scientific">Collybiopsis luxurians FD-317 M1</name>
    <dbReference type="NCBI Taxonomy" id="944289"/>
    <lineage>
        <taxon>Eukaryota</taxon>
        <taxon>Fungi</taxon>
        <taxon>Dikarya</taxon>
        <taxon>Basidiomycota</taxon>
        <taxon>Agaricomycotina</taxon>
        <taxon>Agaricomycetes</taxon>
        <taxon>Agaricomycetidae</taxon>
        <taxon>Agaricales</taxon>
        <taxon>Marasmiineae</taxon>
        <taxon>Omphalotaceae</taxon>
        <taxon>Collybiopsis</taxon>
        <taxon>Collybiopsis luxurians</taxon>
    </lineage>
</organism>
<dbReference type="EMBL" id="KN834818">
    <property type="protein sequence ID" value="KIK54228.1"/>
    <property type="molecule type" value="Genomic_DNA"/>
</dbReference>
<feature type="domain" description="HAUS augmin-like complex subunit 6 N-terminal" evidence="3">
    <location>
        <begin position="17"/>
        <end position="149"/>
    </location>
</feature>
<reference evidence="4 5" key="1">
    <citation type="submission" date="2014-04" db="EMBL/GenBank/DDBJ databases">
        <title>Evolutionary Origins and Diversification of the Mycorrhizal Mutualists.</title>
        <authorList>
            <consortium name="DOE Joint Genome Institute"/>
            <consortium name="Mycorrhizal Genomics Consortium"/>
            <person name="Kohler A."/>
            <person name="Kuo A."/>
            <person name="Nagy L.G."/>
            <person name="Floudas D."/>
            <person name="Copeland A."/>
            <person name="Barry K.W."/>
            <person name="Cichocki N."/>
            <person name="Veneault-Fourrey C."/>
            <person name="LaButti K."/>
            <person name="Lindquist E.A."/>
            <person name="Lipzen A."/>
            <person name="Lundell T."/>
            <person name="Morin E."/>
            <person name="Murat C."/>
            <person name="Riley R."/>
            <person name="Ohm R."/>
            <person name="Sun H."/>
            <person name="Tunlid A."/>
            <person name="Henrissat B."/>
            <person name="Grigoriev I.V."/>
            <person name="Hibbett D.S."/>
            <person name="Martin F."/>
        </authorList>
    </citation>
    <scope>NUCLEOTIDE SEQUENCE [LARGE SCALE GENOMIC DNA]</scope>
    <source>
        <strain evidence="4 5">FD-317 M1</strain>
    </source>
</reference>
<dbReference type="AlphaFoldDB" id="A0A0D0CGY8"/>
<evidence type="ECO:0000256" key="2">
    <source>
        <dbReference type="SAM" id="SignalP"/>
    </source>
</evidence>
<dbReference type="OrthoDB" id="5575722at2759"/>
<feature type="chain" id="PRO_5002207913" description="HAUS augmin-like complex subunit 6 N-terminal domain-containing protein" evidence="2">
    <location>
        <begin position="29"/>
        <end position="464"/>
    </location>
</feature>
<keyword evidence="1" id="KW-0175">Coiled coil</keyword>
<dbReference type="HOGENOM" id="CLU_589321_0_0_1"/>
<accession>A0A0D0CGY8</accession>
<name>A0A0D0CGY8_9AGAR</name>
<evidence type="ECO:0000313" key="5">
    <source>
        <dbReference type="Proteomes" id="UP000053593"/>
    </source>
</evidence>
<keyword evidence="5" id="KW-1185">Reference proteome</keyword>
<feature type="coiled-coil region" evidence="1">
    <location>
        <begin position="334"/>
        <end position="368"/>
    </location>
</feature>
<proteinExistence type="predicted"/>
<dbReference type="Pfam" id="PF14661">
    <property type="entry name" value="HAUS6_N"/>
    <property type="match status" value="1"/>
</dbReference>
<dbReference type="Proteomes" id="UP000053593">
    <property type="component" value="Unassembled WGS sequence"/>
</dbReference>